<evidence type="ECO:0000256" key="13">
    <source>
        <dbReference type="HAMAP-Rule" id="MF_00974"/>
    </source>
</evidence>
<evidence type="ECO:0000256" key="4">
    <source>
        <dbReference type="ARBA" id="ARBA00022679"/>
    </source>
</evidence>
<sequence>MAGAIPQSFIDTILERTDLPGLLRERMSLKKSGATLTGCCPFHDEKTPSFHVYHQAHPQHYHCYGCGAHGDAIALLRELDHLSFVEAVEVLARRLGLEVPRDEAVQRRMDERKPLFDVLSVAQSVYREYLLSHPEGEGARYLARRGVDEATAELFGLGEAPADRAFLTRRLNPALKPAAEQVRLLIRREADLFDLFSYRLMFPIRDTRGRIVGFGGRTLGDDRSKYINSPESPVFHKSQVLYGLWENRQRFRQLDRLLVVEGYLDVISLLQHGVAGAVATMGTATNEDNLNQLLTHSRHLVFCFDGDPAGLKAADKALANILPLLKDGDQIRFLVLPDGDDPDTLVRRIGGDAFEALLSEAQPLSAFLFDRLAADLDLSVPEQRGEFNRRGREMLARMKDNREAPVLRNGLWEALRERTRSRADRERAGRGGNVTVAASANNFGAAQVAWALASRPDLVRLAEPLAHLTLRDEKDKRLQRCVRWMLENDIDTEEELAWALCTRPGLRKAWQALLAGLEIEPDPGLLERLVRDAVLAYQRKYLDVSFEHVQQSLRERPDDPELKTRLVRLMEDKARLARAH</sequence>
<dbReference type="SMART" id="SM00493">
    <property type="entry name" value="TOPRIM"/>
    <property type="match status" value="1"/>
</dbReference>
<evidence type="ECO:0000256" key="10">
    <source>
        <dbReference type="ARBA" id="ARBA00022842"/>
    </source>
</evidence>
<dbReference type="PANTHER" id="PTHR30313">
    <property type="entry name" value="DNA PRIMASE"/>
    <property type="match status" value="1"/>
</dbReference>
<proteinExistence type="inferred from homology"/>
<evidence type="ECO:0000256" key="7">
    <source>
        <dbReference type="ARBA" id="ARBA00022723"/>
    </source>
</evidence>
<organism evidence="15">
    <name type="scientific">Thermohahella caldifontis</name>
    <dbReference type="NCBI Taxonomy" id="3142973"/>
    <lineage>
        <taxon>Bacteria</taxon>
        <taxon>Pseudomonadati</taxon>
        <taxon>Pseudomonadota</taxon>
        <taxon>Gammaproteobacteria</taxon>
        <taxon>Oceanospirillales</taxon>
        <taxon>Hahellaceae</taxon>
        <taxon>Thermohahella</taxon>
    </lineage>
</organism>
<dbReference type="PROSITE" id="PS50880">
    <property type="entry name" value="TOPRIM"/>
    <property type="match status" value="1"/>
</dbReference>
<gene>
    <name evidence="13 15" type="primary">dnaG</name>
    <name evidence="15" type="ORF">AAIA72_08810</name>
</gene>
<dbReference type="GO" id="GO:0006269">
    <property type="term" value="P:DNA replication, synthesis of primer"/>
    <property type="evidence" value="ECO:0007669"/>
    <property type="project" value="UniProtKB-UniRule"/>
</dbReference>
<reference evidence="15" key="1">
    <citation type="submission" date="2024-05" db="EMBL/GenBank/DDBJ databases">
        <title>Genome sequencing of novel strain.</title>
        <authorList>
            <person name="Ganbat D."/>
            <person name="Ganbat S."/>
            <person name="Lee S.-J."/>
        </authorList>
    </citation>
    <scope>NUCLEOTIDE SEQUENCE</scope>
    <source>
        <strain evidence="15">SMD15-11</strain>
    </source>
</reference>
<evidence type="ECO:0000256" key="1">
    <source>
        <dbReference type="ARBA" id="ARBA00001947"/>
    </source>
</evidence>
<keyword evidence="9" id="KW-0862">Zinc</keyword>
<dbReference type="GO" id="GO:0003899">
    <property type="term" value="F:DNA-directed RNA polymerase activity"/>
    <property type="evidence" value="ECO:0007669"/>
    <property type="project" value="UniProtKB-UniRule"/>
</dbReference>
<name>A0AB39URA2_9GAMM</name>
<dbReference type="PANTHER" id="PTHR30313:SF2">
    <property type="entry name" value="DNA PRIMASE"/>
    <property type="match status" value="1"/>
</dbReference>
<dbReference type="InterPro" id="IPR037068">
    <property type="entry name" value="DNA_primase_core_N_sf"/>
</dbReference>
<evidence type="ECO:0000256" key="11">
    <source>
        <dbReference type="ARBA" id="ARBA00023125"/>
    </source>
</evidence>
<comment type="caution">
    <text evidence="13">Lacks conserved residue(s) required for the propagation of feature annotation.</text>
</comment>
<dbReference type="GO" id="GO:0005737">
    <property type="term" value="C:cytoplasm"/>
    <property type="evidence" value="ECO:0007669"/>
    <property type="project" value="TreeGrafter"/>
</dbReference>
<dbReference type="SMART" id="SM00400">
    <property type="entry name" value="ZnF_CHCC"/>
    <property type="match status" value="1"/>
</dbReference>
<dbReference type="InterPro" id="IPR050219">
    <property type="entry name" value="DnaG_primase"/>
</dbReference>
<evidence type="ECO:0000313" key="15">
    <source>
        <dbReference type="EMBL" id="XDT70913.1"/>
    </source>
</evidence>
<dbReference type="InterPro" id="IPR034151">
    <property type="entry name" value="TOPRIM_DnaG_bac"/>
</dbReference>
<dbReference type="NCBIfam" id="TIGR01391">
    <property type="entry name" value="dnaG"/>
    <property type="match status" value="1"/>
</dbReference>
<comment type="subunit">
    <text evidence="13">Monomer. Interacts with DnaB.</text>
</comment>
<dbReference type="FunFam" id="3.90.580.10:FF:000001">
    <property type="entry name" value="DNA primase"/>
    <property type="match status" value="1"/>
</dbReference>
<dbReference type="EC" id="2.7.7.101" evidence="13"/>
<dbReference type="Pfam" id="PF08275">
    <property type="entry name" value="DNAG_N"/>
    <property type="match status" value="1"/>
</dbReference>
<keyword evidence="7" id="KW-0479">Metal-binding</keyword>
<keyword evidence="8" id="KW-0863">Zinc-finger</keyword>
<dbReference type="InterPro" id="IPR036977">
    <property type="entry name" value="DNA_primase_Znf_CHC2"/>
</dbReference>
<dbReference type="HAMAP" id="MF_00974">
    <property type="entry name" value="DNA_primase_DnaG"/>
    <property type="match status" value="1"/>
</dbReference>
<evidence type="ECO:0000256" key="5">
    <source>
        <dbReference type="ARBA" id="ARBA00022695"/>
    </source>
</evidence>
<keyword evidence="10" id="KW-0460">Magnesium</keyword>
<dbReference type="Gene3D" id="3.90.980.10">
    <property type="entry name" value="DNA primase, catalytic core, N-terminal domain"/>
    <property type="match status" value="1"/>
</dbReference>
<dbReference type="InterPro" id="IPR002694">
    <property type="entry name" value="Znf_CHC2"/>
</dbReference>
<dbReference type="InterPro" id="IPR013264">
    <property type="entry name" value="DNAG_N"/>
</dbReference>
<feature type="domain" description="Toprim" evidence="14">
    <location>
        <begin position="255"/>
        <end position="336"/>
    </location>
</feature>
<keyword evidence="5 13" id="KW-0548">Nucleotidyltransferase</keyword>
<dbReference type="Gene3D" id="1.20.50.20">
    <property type="entry name" value="DnaG, RNA polymerase domain, helical bundle"/>
    <property type="match status" value="1"/>
</dbReference>
<accession>A0AB39URA2</accession>
<evidence type="ECO:0000256" key="9">
    <source>
        <dbReference type="ARBA" id="ARBA00022833"/>
    </source>
</evidence>
<dbReference type="InterPro" id="IPR006295">
    <property type="entry name" value="DNA_primase_DnaG"/>
</dbReference>
<dbReference type="InterPro" id="IPR006171">
    <property type="entry name" value="TOPRIM_dom"/>
</dbReference>
<keyword evidence="6 13" id="KW-0235">DNA replication</keyword>
<dbReference type="GO" id="GO:0008270">
    <property type="term" value="F:zinc ion binding"/>
    <property type="evidence" value="ECO:0007669"/>
    <property type="project" value="UniProtKB-KW"/>
</dbReference>
<dbReference type="InterPro" id="IPR030846">
    <property type="entry name" value="DnaG_bac"/>
</dbReference>
<evidence type="ECO:0000256" key="3">
    <source>
        <dbReference type="ARBA" id="ARBA00022515"/>
    </source>
</evidence>
<dbReference type="GO" id="GO:0003677">
    <property type="term" value="F:DNA binding"/>
    <property type="evidence" value="ECO:0007669"/>
    <property type="project" value="UniProtKB-KW"/>
</dbReference>
<evidence type="ECO:0000256" key="12">
    <source>
        <dbReference type="ARBA" id="ARBA00023163"/>
    </source>
</evidence>
<dbReference type="Gene3D" id="3.90.580.10">
    <property type="entry name" value="Zinc finger, CHC2-type domain"/>
    <property type="match status" value="1"/>
</dbReference>
<dbReference type="SUPFAM" id="SSF56731">
    <property type="entry name" value="DNA primase core"/>
    <property type="match status" value="1"/>
</dbReference>
<dbReference type="KEGG" id="tcd:AAIA72_08810"/>
<evidence type="ECO:0000256" key="8">
    <source>
        <dbReference type="ARBA" id="ARBA00022771"/>
    </source>
</evidence>
<dbReference type="FunFam" id="3.40.1360.10:FF:000002">
    <property type="entry name" value="DNA primase"/>
    <property type="match status" value="1"/>
</dbReference>
<keyword evidence="12 13" id="KW-0804">Transcription</keyword>
<dbReference type="SUPFAM" id="SSF57783">
    <property type="entry name" value="Zinc beta-ribbon"/>
    <property type="match status" value="1"/>
</dbReference>
<keyword evidence="2 13" id="KW-0240">DNA-directed RNA polymerase</keyword>
<dbReference type="AlphaFoldDB" id="A0AB39URA2"/>
<dbReference type="Pfam" id="PF01807">
    <property type="entry name" value="Zn_ribbon_DnaG"/>
    <property type="match status" value="1"/>
</dbReference>
<dbReference type="EMBL" id="CP154858">
    <property type="protein sequence ID" value="XDT70913.1"/>
    <property type="molecule type" value="Genomic_DNA"/>
</dbReference>
<evidence type="ECO:0000259" key="14">
    <source>
        <dbReference type="PROSITE" id="PS50880"/>
    </source>
</evidence>
<dbReference type="GO" id="GO:1990077">
    <property type="term" value="C:primosome complex"/>
    <property type="evidence" value="ECO:0007669"/>
    <property type="project" value="UniProtKB-KW"/>
</dbReference>
<evidence type="ECO:0000256" key="6">
    <source>
        <dbReference type="ARBA" id="ARBA00022705"/>
    </source>
</evidence>
<dbReference type="CDD" id="cd03364">
    <property type="entry name" value="TOPRIM_DnaG_primases"/>
    <property type="match status" value="1"/>
</dbReference>
<comment type="cofactor">
    <cofactor evidence="1">
        <name>Zn(2+)</name>
        <dbReference type="ChEBI" id="CHEBI:29105"/>
    </cofactor>
</comment>
<comment type="function">
    <text evidence="13">RNA polymerase that catalyzes the synthesis of short RNA molecules used as primers for DNA polymerase during DNA replication.</text>
</comment>
<protein>
    <recommendedName>
        <fullName evidence="13">DNA primase</fullName>
        <ecNumber evidence="13">2.7.7.101</ecNumber>
    </recommendedName>
</protein>
<dbReference type="Pfam" id="PF13155">
    <property type="entry name" value="Toprim_2"/>
    <property type="match status" value="1"/>
</dbReference>
<keyword evidence="11 13" id="KW-0238">DNA-binding</keyword>
<dbReference type="GO" id="GO:0000428">
    <property type="term" value="C:DNA-directed RNA polymerase complex"/>
    <property type="evidence" value="ECO:0007669"/>
    <property type="project" value="UniProtKB-KW"/>
</dbReference>
<keyword evidence="4 13" id="KW-0808">Transferase</keyword>
<comment type="catalytic activity">
    <reaction evidence="13">
        <text>ssDNA + n NTP = ssDNA/pppN(pN)n-1 hybrid + (n-1) diphosphate.</text>
        <dbReference type="EC" id="2.7.7.101"/>
    </reaction>
</comment>
<dbReference type="Gene3D" id="3.40.1360.10">
    <property type="match status" value="1"/>
</dbReference>
<evidence type="ECO:0000256" key="2">
    <source>
        <dbReference type="ARBA" id="ARBA00022478"/>
    </source>
</evidence>
<keyword evidence="3 13" id="KW-0639">Primosome</keyword>
<comment type="similarity">
    <text evidence="13">Belongs to the DnaG primase family.</text>
</comment>
<dbReference type="RefSeq" id="WP_369599954.1">
    <property type="nucleotide sequence ID" value="NZ_CP154858.1"/>
</dbReference>